<dbReference type="AlphaFoldDB" id="A0A1F6T064"/>
<evidence type="ECO:0000256" key="1">
    <source>
        <dbReference type="SAM" id="Coils"/>
    </source>
</evidence>
<dbReference type="STRING" id="1817756.A2140_00595"/>
<dbReference type="InterPro" id="IPR027417">
    <property type="entry name" value="P-loop_NTPase"/>
</dbReference>
<dbReference type="CDD" id="cd00267">
    <property type="entry name" value="ABC_ATPase"/>
    <property type="match status" value="1"/>
</dbReference>
<proteinExistence type="predicted"/>
<sequence>MVPNDVPQADLWPAQQFRMCRLQVFNWGTFSDLHDIRIAEEGFLFIGRSGSGKSTLLDALSALLVPPQWLVFNAAAREGEKGRHDRHWISYLRGAWADQTDDASGEIAPQYLRTGSTWTALAVEFANAAGQTVNLVQIHWLRGSSCRAQDVRHHYVIAERPFDITSDLKTFDLDLRALKQQLMDVRHFETFSAYAEHFRRLLGIESEMALRLLHKTQSAKNLGDLNVFLRDYMLDRPPTFEVAERLVKEFAELDAAHQAVVTARRQIDTLRPARDDYRKHRENAELQVRLEELRNGVDVYRDRCKARLLEEEIERLRTQDEGLEGQERGQQESLENHRAQLAVLEEQHREQGGGRIEELERDRKSAEQQRDDRMTKRRQAEAACRMLDRGLTDTPQGFAELVADARGMLESRKEEGQSGIERRDALSSRLREAERIFVETRREVEAMMRQPSNIPSHMLELRRQITAALGLPEAELPFAGELIEVRKEAAEWQGAAERVLRGFALAILVEERHYASVSAYVNETRLQQRLVYHRVGADTVSPIQIVSSQSLANKLRLNDNAYRPWLDAELRRRFDYACVDNLRDFRQMERALTREGQVRHGKSRHEKDDRYAVDDRSRWVLGFDNRDKRRIYEQRAQESAEAIGKLKQEIAQLDDERARREDRLMACQTLANLQWQEVDVAAALDRIQNLDRTLAELRGGNRELQELGERIKQQRSRLNDAQKALDETRAGRIAVRNRRDEHGRELEELRLGLASVSLTDHQQRGLAARFESGNKPLTLKTLEHQRATVERGITSEIEGLQSEQNDLRQAIEKCFGRFLGEWREHAADLDDTLASAPEFVVLLERLEHDGLPKHEQRFFGMLREQSTENLAALNTHLVEARKEIRARLEQVNESLSQAEFGTGTHLEIVVNDRHLDEVKVFREQVKQVLDNAWRSDPEDAETRFTTLREIVNRLGSAESEHQRWRELVLDVRQHVEFMGREYDSAGHEVEIYRTGAGKSGGQREKLATTCLAAALRYQLGGGDGGLPLYAPVVLDEAFGKADNEFTELAMKIFAKFGFQMIVATPLKSVMTLEPFIGGACFVDIGERKRSATLLIEYDRQRHRLNLPQKLHGEIVSG</sequence>
<dbReference type="Gene3D" id="3.40.50.300">
    <property type="entry name" value="P-loop containing nucleotide triphosphate hydrolases"/>
    <property type="match status" value="2"/>
</dbReference>
<keyword evidence="3" id="KW-0067">ATP-binding</keyword>
<keyword evidence="3" id="KW-0547">Nucleotide-binding</keyword>
<feature type="coiled-coil region" evidence="1">
    <location>
        <begin position="687"/>
        <end position="731"/>
    </location>
</feature>
<feature type="region of interest" description="Disordered" evidence="2">
    <location>
        <begin position="344"/>
        <end position="380"/>
    </location>
</feature>
<evidence type="ECO:0000313" key="3">
    <source>
        <dbReference type="EMBL" id="OGI38570.1"/>
    </source>
</evidence>
<feature type="coiled-coil region" evidence="1">
    <location>
        <begin position="423"/>
        <end position="450"/>
    </location>
</feature>
<reference evidence="3 4" key="1">
    <citation type="journal article" date="2016" name="Nat. Commun.">
        <title>Thousands of microbial genomes shed light on interconnected biogeochemical processes in an aquifer system.</title>
        <authorList>
            <person name="Anantharaman K."/>
            <person name="Brown C.T."/>
            <person name="Hug L.A."/>
            <person name="Sharon I."/>
            <person name="Castelle C.J."/>
            <person name="Probst A.J."/>
            <person name="Thomas B.C."/>
            <person name="Singh A."/>
            <person name="Wilkins M.J."/>
            <person name="Karaoz U."/>
            <person name="Brodie E.L."/>
            <person name="Williams K.H."/>
            <person name="Hubbard S.S."/>
            <person name="Banfield J.F."/>
        </authorList>
    </citation>
    <scope>NUCLEOTIDE SEQUENCE [LARGE SCALE GENOMIC DNA]</scope>
</reference>
<dbReference type="SUPFAM" id="SSF52540">
    <property type="entry name" value="P-loop containing nucleoside triphosphate hydrolases"/>
    <property type="match status" value="1"/>
</dbReference>
<feature type="coiled-coil region" evidence="1">
    <location>
        <begin position="629"/>
        <end position="663"/>
    </location>
</feature>
<protein>
    <submittedName>
        <fullName evidence="3">ATP-binding protein</fullName>
    </submittedName>
</protein>
<dbReference type="Pfam" id="PF13558">
    <property type="entry name" value="SbcC_Walker_B"/>
    <property type="match status" value="1"/>
</dbReference>
<evidence type="ECO:0000313" key="4">
    <source>
        <dbReference type="Proteomes" id="UP000178379"/>
    </source>
</evidence>
<keyword evidence="1" id="KW-0175">Coiled coil</keyword>
<organism evidence="3 4">
    <name type="scientific">Candidatus Muproteobacteria bacterium RBG_16_62_13</name>
    <dbReference type="NCBI Taxonomy" id="1817756"/>
    <lineage>
        <taxon>Bacteria</taxon>
        <taxon>Pseudomonadati</taxon>
        <taxon>Pseudomonadota</taxon>
        <taxon>Candidatus Muproteobacteria</taxon>
    </lineage>
</organism>
<feature type="compositionally biased region" description="Basic and acidic residues" evidence="2">
    <location>
        <begin position="345"/>
        <end position="380"/>
    </location>
</feature>
<evidence type="ECO:0000256" key="2">
    <source>
        <dbReference type="SAM" id="MobiDB-lite"/>
    </source>
</evidence>
<dbReference type="Pfam" id="PF13555">
    <property type="entry name" value="AAA_29"/>
    <property type="match status" value="1"/>
</dbReference>
<accession>A0A1F6T064</accession>
<dbReference type="EMBL" id="MFSQ01000117">
    <property type="protein sequence ID" value="OGI38570.1"/>
    <property type="molecule type" value="Genomic_DNA"/>
</dbReference>
<dbReference type="Proteomes" id="UP000178379">
    <property type="component" value="Unassembled WGS sequence"/>
</dbReference>
<comment type="caution">
    <text evidence="3">The sequence shown here is derived from an EMBL/GenBank/DDBJ whole genome shotgun (WGS) entry which is preliminary data.</text>
</comment>
<gene>
    <name evidence="3" type="ORF">A2140_00595</name>
</gene>
<dbReference type="GO" id="GO:0005524">
    <property type="term" value="F:ATP binding"/>
    <property type="evidence" value="ECO:0007669"/>
    <property type="project" value="UniProtKB-KW"/>
</dbReference>
<name>A0A1F6T064_9PROT</name>